<keyword evidence="3" id="KW-1185">Reference proteome</keyword>
<keyword evidence="1" id="KW-0812">Transmembrane</keyword>
<evidence type="ECO:0000256" key="1">
    <source>
        <dbReference type="SAM" id="Phobius"/>
    </source>
</evidence>
<dbReference type="EMBL" id="CP021983">
    <property type="protein sequence ID" value="ASC69263.1"/>
    <property type="molecule type" value="Genomic_DNA"/>
</dbReference>
<feature type="transmembrane region" description="Helical" evidence="1">
    <location>
        <begin position="37"/>
        <end position="54"/>
    </location>
</feature>
<keyword evidence="1" id="KW-0472">Membrane</keyword>
<reference evidence="2 3" key="1">
    <citation type="journal article" date="2016" name="Biochim. Biophys. Acta">
        <title>Characterization of red-shifted phycobilisomes isolated from the chlorophyll f-containing cyanobacterium Halomicronema hongdechloris.</title>
        <authorList>
            <person name="Li Y."/>
            <person name="Lin Y."/>
            <person name="Garvey C.J."/>
            <person name="Birch D."/>
            <person name="Corkery R.W."/>
            <person name="Loughlin P.C."/>
            <person name="Scheer H."/>
            <person name="Willows R.D."/>
            <person name="Chen M."/>
        </authorList>
    </citation>
    <scope>NUCLEOTIDE SEQUENCE [LARGE SCALE GENOMIC DNA]</scope>
    <source>
        <strain evidence="2 3">C2206</strain>
    </source>
</reference>
<protein>
    <submittedName>
        <fullName evidence="2">Uncharacterized protein</fullName>
    </submittedName>
</protein>
<dbReference type="KEGG" id="hhg:XM38_001900"/>
<dbReference type="Proteomes" id="UP000191901">
    <property type="component" value="Chromosome"/>
</dbReference>
<dbReference type="OrthoDB" id="468246at2"/>
<proteinExistence type="predicted"/>
<evidence type="ECO:0000313" key="2">
    <source>
        <dbReference type="EMBL" id="ASC69263.1"/>
    </source>
</evidence>
<dbReference type="AlphaFoldDB" id="A0A1Z3HG32"/>
<keyword evidence="1" id="KW-1133">Transmembrane helix</keyword>
<evidence type="ECO:0000313" key="3">
    <source>
        <dbReference type="Proteomes" id="UP000191901"/>
    </source>
</evidence>
<gene>
    <name evidence="2" type="ORF">XM38_001900</name>
</gene>
<accession>A0A1Z3HG32</accession>
<sequence>MVYDAPAPTDVLLLLHCTIGLVAAQLAHQQGRDLGRWLIWGMVGGTLALVMVLADSPRSP</sequence>
<dbReference type="STRING" id="1641165.XM38_15985"/>
<name>A0A1Z3HG32_9CYAN</name>
<organism evidence="2 3">
    <name type="scientific">Halomicronema hongdechloris C2206</name>
    <dbReference type="NCBI Taxonomy" id="1641165"/>
    <lineage>
        <taxon>Bacteria</taxon>
        <taxon>Bacillati</taxon>
        <taxon>Cyanobacteriota</taxon>
        <taxon>Cyanophyceae</taxon>
        <taxon>Nodosilineales</taxon>
        <taxon>Nodosilineaceae</taxon>
        <taxon>Halomicronema</taxon>
    </lineage>
</organism>
<dbReference type="RefSeq" id="WP_080810867.1">
    <property type="nucleotide sequence ID" value="NZ_CP021983.2"/>
</dbReference>